<accession>X1A1U6</accession>
<evidence type="ECO:0000313" key="2">
    <source>
        <dbReference type="EMBL" id="GAG66753.1"/>
    </source>
</evidence>
<protein>
    <recommendedName>
        <fullName evidence="3">DUF4199 domain-containing protein</fullName>
    </recommendedName>
</protein>
<evidence type="ECO:0008006" key="3">
    <source>
        <dbReference type="Google" id="ProtNLM"/>
    </source>
</evidence>
<feature type="transmembrane region" description="Helical" evidence="1">
    <location>
        <begin position="120"/>
        <end position="149"/>
    </location>
</feature>
<name>X1A1U6_9ZZZZ</name>
<evidence type="ECO:0000256" key="1">
    <source>
        <dbReference type="SAM" id="Phobius"/>
    </source>
</evidence>
<gene>
    <name evidence="2" type="ORF">S01H4_15092</name>
</gene>
<reference evidence="2" key="1">
    <citation type="journal article" date="2014" name="Front. Microbiol.">
        <title>High frequency of phylogenetically diverse reductive dehalogenase-homologous genes in deep subseafloor sedimentary metagenomes.</title>
        <authorList>
            <person name="Kawai M."/>
            <person name="Futagami T."/>
            <person name="Toyoda A."/>
            <person name="Takaki Y."/>
            <person name="Nishi S."/>
            <person name="Hori S."/>
            <person name="Arai W."/>
            <person name="Tsubouchi T."/>
            <person name="Morono Y."/>
            <person name="Uchiyama I."/>
            <person name="Ito T."/>
            <person name="Fujiyama A."/>
            <person name="Inagaki F."/>
            <person name="Takami H."/>
        </authorList>
    </citation>
    <scope>NUCLEOTIDE SEQUENCE</scope>
    <source>
        <strain evidence="2">Expedition CK06-06</strain>
    </source>
</reference>
<comment type="caution">
    <text evidence="2">The sequence shown here is derived from an EMBL/GenBank/DDBJ whole genome shotgun (WGS) entry which is preliminary data.</text>
</comment>
<keyword evidence="1" id="KW-0812">Transmembrane</keyword>
<proteinExistence type="predicted"/>
<feature type="transmembrane region" description="Helical" evidence="1">
    <location>
        <begin position="60"/>
        <end position="83"/>
    </location>
</feature>
<dbReference type="EMBL" id="BART01006614">
    <property type="protein sequence ID" value="GAG66753.1"/>
    <property type="molecule type" value="Genomic_DNA"/>
</dbReference>
<sequence length="178" mass="18654">MNEQKPGMFIPALIGGGIAGLLAGIPLVSCLCCLWVIGGGIIAVYFLSKDSSVVLGPGDGAIVGVFSGIIAAVVELLISIPLAPLENKLFKNLIVEFSEYMDEMPAGFESWMDNSFEAPLYMLLLGLVISVVIFSALGALGGIIGISIFKNRTSKSSQGVIDVPKNSIKTENSDNSKS</sequence>
<dbReference type="AlphaFoldDB" id="X1A1U6"/>
<keyword evidence="1" id="KW-0472">Membrane</keyword>
<feature type="transmembrane region" description="Helical" evidence="1">
    <location>
        <begin position="20"/>
        <end position="48"/>
    </location>
</feature>
<keyword evidence="1" id="KW-1133">Transmembrane helix</keyword>
<organism evidence="2">
    <name type="scientific">marine sediment metagenome</name>
    <dbReference type="NCBI Taxonomy" id="412755"/>
    <lineage>
        <taxon>unclassified sequences</taxon>
        <taxon>metagenomes</taxon>
        <taxon>ecological metagenomes</taxon>
    </lineage>
</organism>